<dbReference type="Pfam" id="PF07778">
    <property type="entry name" value="CENP-I"/>
    <property type="match status" value="1"/>
</dbReference>
<name>A7RYH4_NEMVE</name>
<dbReference type="AlphaFoldDB" id="A7RYH4"/>
<proteinExistence type="inferred from homology"/>
<dbReference type="CDD" id="cd22647">
    <property type="entry name" value="CTF3_NTD_HEAT"/>
    <property type="match status" value="1"/>
</dbReference>
<dbReference type="OrthoDB" id="6347512at2759"/>
<reference evidence="7 8" key="1">
    <citation type="journal article" date="2007" name="Science">
        <title>Sea anemone genome reveals ancestral eumetazoan gene repertoire and genomic organization.</title>
        <authorList>
            <person name="Putnam N.H."/>
            <person name="Srivastava M."/>
            <person name="Hellsten U."/>
            <person name="Dirks B."/>
            <person name="Chapman J."/>
            <person name="Salamov A."/>
            <person name="Terry A."/>
            <person name="Shapiro H."/>
            <person name="Lindquist E."/>
            <person name="Kapitonov V.V."/>
            <person name="Jurka J."/>
            <person name="Genikhovich G."/>
            <person name="Grigoriev I.V."/>
            <person name="Lucas S.M."/>
            <person name="Steele R.E."/>
            <person name="Finnerty J.R."/>
            <person name="Technau U."/>
            <person name="Martindale M.Q."/>
            <person name="Rokhsar D.S."/>
        </authorList>
    </citation>
    <scope>NUCLEOTIDE SEQUENCE [LARGE SCALE GENOMIC DNA]</scope>
    <source>
        <strain evidence="8">CH2 X CH6</strain>
    </source>
</reference>
<dbReference type="EMBL" id="DS469553">
    <property type="protein sequence ID" value="EDO43463.1"/>
    <property type="molecule type" value="Genomic_DNA"/>
</dbReference>
<dbReference type="FunCoup" id="A7RYH4">
    <property type="interactions" value="72"/>
</dbReference>
<dbReference type="GO" id="GO:0034080">
    <property type="term" value="P:CENP-A containing chromatin assembly"/>
    <property type="evidence" value="ECO:0000318"/>
    <property type="project" value="GO_Central"/>
</dbReference>
<dbReference type="Proteomes" id="UP000001593">
    <property type="component" value="Unassembled WGS sequence"/>
</dbReference>
<dbReference type="InParanoid" id="A7RYH4"/>
<accession>A7RYH4</accession>
<dbReference type="PhylomeDB" id="A7RYH4"/>
<evidence type="ECO:0000313" key="7">
    <source>
        <dbReference type="EMBL" id="EDO43463.1"/>
    </source>
</evidence>
<evidence type="ECO:0000256" key="1">
    <source>
        <dbReference type="ARBA" id="ARBA00004123"/>
    </source>
</evidence>
<comment type="similarity">
    <text evidence="3">Belongs to the CENP-I/CTF3 family.</text>
</comment>
<evidence type="ECO:0000256" key="3">
    <source>
        <dbReference type="ARBA" id="ARBA00005470"/>
    </source>
</evidence>
<dbReference type="HOGENOM" id="CLU_023256_0_0_1"/>
<evidence type="ECO:0000256" key="6">
    <source>
        <dbReference type="ARBA" id="ARBA00023328"/>
    </source>
</evidence>
<evidence type="ECO:0000256" key="4">
    <source>
        <dbReference type="ARBA" id="ARBA00022454"/>
    </source>
</evidence>
<keyword evidence="5" id="KW-0539">Nucleus</keyword>
<dbReference type="eggNOG" id="ENOG502QU9H">
    <property type="taxonomic scope" value="Eukaryota"/>
</dbReference>
<dbReference type="OMA" id="RVFKNYY"/>
<evidence type="ECO:0000256" key="5">
    <source>
        <dbReference type="ARBA" id="ARBA00023242"/>
    </source>
</evidence>
<dbReference type="GO" id="GO:0000070">
    <property type="term" value="P:mitotic sister chromatid segregation"/>
    <property type="evidence" value="ECO:0000318"/>
    <property type="project" value="GO_Central"/>
</dbReference>
<comment type="subcellular location">
    <subcellularLocation>
        <location evidence="2">Chromosome</location>
        <location evidence="2">Centromere</location>
    </subcellularLocation>
    <subcellularLocation>
        <location evidence="1">Nucleus</location>
    </subcellularLocation>
</comment>
<dbReference type="PANTHER" id="PTHR48208:SF2">
    <property type="entry name" value="CENTROMERE PROTEIN I"/>
    <property type="match status" value="1"/>
</dbReference>
<dbReference type="PANTHER" id="PTHR48208">
    <property type="entry name" value="CENTROMERE PROTEIN I"/>
    <property type="match status" value="1"/>
</dbReference>
<sequence length="693" mass="79080">MSGSNDFFKSVDDAISFLWKQDVLSRKSRTNLKTSLAVQVIERTSQNQGLNEDQLLGLIDLACSRLYGDAVSSKLVKSLIPKNRIPSLALVKAISWISTNKLSISLQALLVRWILVVYQLLDDITPLQALYGVLFLFLESDVLCPLVCQLLSYITRKEDVKRFRIKRILNLQNRVGTQAHLNGLLSIYKMHASNLVAMTTSVSKVWFKKRDSAWSDKIWQVQEKQFSLEPVNKLFLEARLGIPGSPAQKKRKAGHITIPSLQCSSMSASLEGDFNVTIKQLESFSDLVANIDRVELPSQIASVLESPFLQHVISCNPSYVTLQRLNFWLSHTLFEEFLSGDETVVGSSHARMLLLLIQLGEFIQESVPAVEMWLGRYLFSWSGAHHRPLVLKLITQISLQPFAKLYEFALEPLRKLFFSSPVYFKCQVMYCLTELLRNFVLFELPRHEELSKRRKANSNDASSSLFLDEEMASFDPQLAIYEYIKFVDRLSAVALQAEGDHALLQHHVLEFFELVSVLQTRFQIGFVVIPCASVVYRLLFASNAMAVSRFLAIMVNYRSSFESLKKSTVTFETSVPDSFQSIQQLNQFILDTCDSMWRNKAFVNRDGESCYALPGSVRDNLSLGHINEAFTVHNHVAMVGFAWKFLHETQPEDLPLNPRLIKGRVRHAYMEYLRRQGLLGIHSFMKTFIRHKI</sequence>
<dbReference type="InterPro" id="IPR012485">
    <property type="entry name" value="CENP-I"/>
</dbReference>
<gene>
    <name evidence="7" type="ORF">NEMVEDRAFT_v1g241565</name>
</gene>
<evidence type="ECO:0000313" key="8">
    <source>
        <dbReference type="Proteomes" id="UP000001593"/>
    </source>
</evidence>
<dbReference type="KEGG" id="nve:5515455"/>
<keyword evidence="4" id="KW-0158">Chromosome</keyword>
<dbReference type="STRING" id="45351.A7RYH4"/>
<evidence type="ECO:0000256" key="2">
    <source>
        <dbReference type="ARBA" id="ARBA00004584"/>
    </source>
</evidence>
<keyword evidence="6" id="KW-0137">Centromere</keyword>
<dbReference type="GO" id="GO:0000939">
    <property type="term" value="C:inner kinetochore"/>
    <property type="evidence" value="ECO:0000318"/>
    <property type="project" value="GO_Central"/>
</dbReference>
<keyword evidence="8" id="KW-1185">Reference proteome</keyword>
<dbReference type="GO" id="GO:0005634">
    <property type="term" value="C:nucleus"/>
    <property type="evidence" value="ECO:0007669"/>
    <property type="project" value="UniProtKB-SubCell"/>
</dbReference>
<evidence type="ECO:0008006" key="9">
    <source>
        <dbReference type="Google" id="ProtNLM"/>
    </source>
</evidence>
<protein>
    <recommendedName>
        <fullName evidence="9">Centromere protein I</fullName>
    </recommendedName>
</protein>
<organism evidence="7 8">
    <name type="scientific">Nematostella vectensis</name>
    <name type="common">Starlet sea anemone</name>
    <dbReference type="NCBI Taxonomy" id="45351"/>
    <lineage>
        <taxon>Eukaryota</taxon>
        <taxon>Metazoa</taxon>
        <taxon>Cnidaria</taxon>
        <taxon>Anthozoa</taxon>
        <taxon>Hexacorallia</taxon>
        <taxon>Actiniaria</taxon>
        <taxon>Edwardsiidae</taxon>
        <taxon>Nematostella</taxon>
    </lineage>
</organism>